<feature type="domain" description="GST N-terminal" evidence="4">
    <location>
        <begin position="3"/>
        <end position="83"/>
    </location>
</feature>
<dbReference type="InterPro" id="IPR040079">
    <property type="entry name" value="Glutathione_S-Trfase"/>
</dbReference>
<evidence type="ECO:0000256" key="2">
    <source>
        <dbReference type="ARBA" id="ARBA00047960"/>
    </source>
</evidence>
<dbReference type="CDD" id="cd03058">
    <property type="entry name" value="GST_N_Tau"/>
    <property type="match status" value="1"/>
</dbReference>
<dbReference type="SUPFAM" id="SSF47616">
    <property type="entry name" value="GST C-terminal domain-like"/>
    <property type="match status" value="1"/>
</dbReference>
<evidence type="ECO:0000256" key="3">
    <source>
        <dbReference type="RuleBase" id="RU369102"/>
    </source>
</evidence>
<reference evidence="6 7" key="2">
    <citation type="journal article" date="2017" name="Front. Plant Sci.">
        <title>Gene Classification and Mining of Molecular Markers Useful in Red Clover (Trifolium pratense) Breeding.</title>
        <authorList>
            <person name="Istvanek J."/>
            <person name="Dluhosova J."/>
            <person name="Dluhos P."/>
            <person name="Patkova L."/>
            <person name="Nedelnik J."/>
            <person name="Repkova J."/>
        </authorList>
    </citation>
    <scope>NUCLEOTIDE SEQUENCE [LARGE SCALE GENOMIC DNA]</scope>
    <source>
        <strain evidence="7">cv. Tatra</strain>
        <tissue evidence="6">Young leaves</tissue>
    </source>
</reference>
<comment type="similarity">
    <text evidence="3">Belongs to the GST superfamily.</text>
</comment>
<dbReference type="SUPFAM" id="SSF52833">
    <property type="entry name" value="Thioredoxin-like"/>
    <property type="match status" value="1"/>
</dbReference>
<dbReference type="EC" id="2.5.1.18" evidence="3"/>
<dbReference type="PANTHER" id="PTHR11260">
    <property type="entry name" value="GLUTATHIONE S-TRANSFERASE, GST, SUPERFAMILY, GST DOMAIN CONTAINING"/>
    <property type="match status" value="1"/>
</dbReference>
<dbReference type="Gene3D" id="1.20.1050.10">
    <property type="match status" value="1"/>
</dbReference>
<dbReference type="PROSITE" id="PS50404">
    <property type="entry name" value="GST_NTER"/>
    <property type="match status" value="1"/>
</dbReference>
<dbReference type="InterPro" id="IPR004045">
    <property type="entry name" value="Glutathione_S-Trfase_N"/>
</dbReference>
<dbReference type="InterPro" id="IPR036282">
    <property type="entry name" value="Glutathione-S-Trfase_C_sf"/>
</dbReference>
<dbReference type="InterPro" id="IPR010987">
    <property type="entry name" value="Glutathione-S-Trfase_C-like"/>
</dbReference>
<evidence type="ECO:0000313" key="6">
    <source>
        <dbReference type="EMBL" id="PNX75817.1"/>
    </source>
</evidence>
<dbReference type="Gene3D" id="3.40.30.10">
    <property type="entry name" value="Glutaredoxin"/>
    <property type="match status" value="1"/>
</dbReference>
<accession>A0A2K3LBB4</accession>
<sequence length="221" mass="25759">MADEVILLDFWPSPFGMRIRIALAEKGIKYEYKEEDLLSNKSPLLLEMNPVHKKVPVLIHNGKPIAESLIAVQYIDEVWNDKSPLLPSDPYQRSQARFWADFVDKKKIYEVAKNLWTKKGEEQEAAKKEFIEIIKLLEQELGDKTYFGGDKLGFVDVAIIPFYTWFKGYEIFGNFNLEKECPKFIAWAKRCIKIESVSKSLPDQDKVYDFVVQIRKKMGIE</sequence>
<dbReference type="PROSITE" id="PS50405">
    <property type="entry name" value="GST_CTER"/>
    <property type="match status" value="1"/>
</dbReference>
<comment type="function">
    <text evidence="3">Is involved in the conjugation of reduced glutathione to a wide number of exogenous and endogenous hydrophobic electrophiles.</text>
</comment>
<proteinExistence type="inferred from homology"/>
<dbReference type="PANTHER" id="PTHR11260:SF781">
    <property type="entry name" value="GLUTATHIONE S-TRANSFERASE U19"/>
    <property type="match status" value="1"/>
</dbReference>
<feature type="domain" description="GST C-terminal" evidence="5">
    <location>
        <begin position="89"/>
        <end position="218"/>
    </location>
</feature>
<keyword evidence="1 3" id="KW-0808">Transferase</keyword>
<dbReference type="FunFam" id="3.40.30.10:FF:000014">
    <property type="entry name" value="Tau class glutathione S-transferase"/>
    <property type="match status" value="1"/>
</dbReference>
<gene>
    <name evidence="6" type="ORF">L195_g031759</name>
</gene>
<dbReference type="InterPro" id="IPR036249">
    <property type="entry name" value="Thioredoxin-like_sf"/>
</dbReference>
<dbReference type="Pfam" id="PF02798">
    <property type="entry name" value="GST_N"/>
    <property type="match status" value="1"/>
</dbReference>
<dbReference type="CDD" id="cd03185">
    <property type="entry name" value="GST_C_Tau"/>
    <property type="match status" value="1"/>
</dbReference>
<evidence type="ECO:0000259" key="4">
    <source>
        <dbReference type="PROSITE" id="PS50404"/>
    </source>
</evidence>
<dbReference type="Proteomes" id="UP000236291">
    <property type="component" value="Unassembled WGS sequence"/>
</dbReference>
<organism evidence="6 7">
    <name type="scientific">Trifolium pratense</name>
    <name type="common">Red clover</name>
    <dbReference type="NCBI Taxonomy" id="57577"/>
    <lineage>
        <taxon>Eukaryota</taxon>
        <taxon>Viridiplantae</taxon>
        <taxon>Streptophyta</taxon>
        <taxon>Embryophyta</taxon>
        <taxon>Tracheophyta</taxon>
        <taxon>Spermatophyta</taxon>
        <taxon>Magnoliopsida</taxon>
        <taxon>eudicotyledons</taxon>
        <taxon>Gunneridae</taxon>
        <taxon>Pentapetalae</taxon>
        <taxon>rosids</taxon>
        <taxon>fabids</taxon>
        <taxon>Fabales</taxon>
        <taxon>Fabaceae</taxon>
        <taxon>Papilionoideae</taxon>
        <taxon>50 kb inversion clade</taxon>
        <taxon>NPAAA clade</taxon>
        <taxon>Hologalegina</taxon>
        <taxon>IRL clade</taxon>
        <taxon>Trifolieae</taxon>
        <taxon>Trifolium</taxon>
    </lineage>
</organism>
<name>A0A2K3LBB4_TRIPR</name>
<dbReference type="Gramene" id="Tp57577_TGAC_v2_mRNA25479">
    <property type="protein sequence ID" value="Tp57577_TGAC_v2_mRNA25479"/>
    <property type="gene ID" value="Tp57577_TGAC_v2_gene24631"/>
</dbReference>
<dbReference type="SFLD" id="SFLDG01152">
    <property type="entry name" value="Main.3:_Omega-_and_Tau-like"/>
    <property type="match status" value="1"/>
</dbReference>
<dbReference type="GO" id="GO:0004364">
    <property type="term" value="F:glutathione transferase activity"/>
    <property type="evidence" value="ECO:0007669"/>
    <property type="project" value="UniProtKB-UniRule"/>
</dbReference>
<dbReference type="SFLD" id="SFLDG00358">
    <property type="entry name" value="Main_(cytGST)"/>
    <property type="match status" value="1"/>
</dbReference>
<comment type="catalytic activity">
    <reaction evidence="2 3">
        <text>RX + glutathione = an S-substituted glutathione + a halide anion + H(+)</text>
        <dbReference type="Rhea" id="RHEA:16437"/>
        <dbReference type="ChEBI" id="CHEBI:15378"/>
        <dbReference type="ChEBI" id="CHEBI:16042"/>
        <dbReference type="ChEBI" id="CHEBI:17792"/>
        <dbReference type="ChEBI" id="CHEBI:57925"/>
        <dbReference type="ChEBI" id="CHEBI:90779"/>
        <dbReference type="EC" id="2.5.1.18"/>
    </reaction>
</comment>
<evidence type="ECO:0000259" key="5">
    <source>
        <dbReference type="PROSITE" id="PS50405"/>
    </source>
</evidence>
<dbReference type="InterPro" id="IPR045074">
    <property type="entry name" value="GST_C_Tau"/>
</dbReference>
<dbReference type="SFLD" id="SFLDS00019">
    <property type="entry name" value="Glutathione_Transferase_(cytos"/>
    <property type="match status" value="1"/>
</dbReference>
<dbReference type="FunFam" id="1.20.1050.10:FF:000018">
    <property type="entry name" value="Glutathione S-transferase U20"/>
    <property type="match status" value="1"/>
</dbReference>
<dbReference type="GO" id="GO:0006749">
    <property type="term" value="P:glutathione metabolic process"/>
    <property type="evidence" value="ECO:0007669"/>
    <property type="project" value="InterPro"/>
</dbReference>
<dbReference type="GO" id="GO:0005829">
    <property type="term" value="C:cytosol"/>
    <property type="evidence" value="ECO:0007669"/>
    <property type="project" value="UniProtKB-SubCell"/>
</dbReference>
<evidence type="ECO:0000313" key="7">
    <source>
        <dbReference type="Proteomes" id="UP000236291"/>
    </source>
</evidence>
<protein>
    <recommendedName>
        <fullName evidence="3">Glutathione S-transferase</fullName>
        <ecNumber evidence="3">2.5.1.18</ecNumber>
    </recommendedName>
</protein>
<dbReference type="AlphaFoldDB" id="A0A2K3LBB4"/>
<dbReference type="InterPro" id="IPR045073">
    <property type="entry name" value="Omega/Tau-like"/>
</dbReference>
<dbReference type="STRING" id="57577.A0A2K3LBB4"/>
<reference evidence="6 7" key="1">
    <citation type="journal article" date="2014" name="Am. J. Bot.">
        <title>Genome assembly and annotation for red clover (Trifolium pratense; Fabaceae).</title>
        <authorList>
            <person name="Istvanek J."/>
            <person name="Jaros M."/>
            <person name="Krenek A."/>
            <person name="Repkova J."/>
        </authorList>
    </citation>
    <scope>NUCLEOTIDE SEQUENCE [LARGE SCALE GENOMIC DNA]</scope>
    <source>
        <strain evidence="7">cv. Tatra</strain>
        <tissue evidence="6">Young leaves</tissue>
    </source>
</reference>
<dbReference type="Pfam" id="PF13410">
    <property type="entry name" value="GST_C_2"/>
    <property type="match status" value="1"/>
</dbReference>
<evidence type="ECO:0000256" key="1">
    <source>
        <dbReference type="ARBA" id="ARBA00022679"/>
    </source>
</evidence>
<keyword evidence="3" id="KW-0963">Cytoplasm</keyword>
<dbReference type="EMBL" id="ASHM01029659">
    <property type="protein sequence ID" value="PNX75817.1"/>
    <property type="molecule type" value="Genomic_DNA"/>
</dbReference>
<comment type="subcellular location">
    <subcellularLocation>
        <location evidence="3">Cytoplasm</location>
        <location evidence="3">Cytosol</location>
    </subcellularLocation>
</comment>
<comment type="caution">
    <text evidence="6">The sequence shown here is derived from an EMBL/GenBank/DDBJ whole genome shotgun (WGS) entry which is preliminary data.</text>
</comment>